<name>A0A974SL82_9HYPH</name>
<feature type="compositionally biased region" description="Basic and acidic residues" evidence="1">
    <location>
        <begin position="8"/>
        <end position="19"/>
    </location>
</feature>
<evidence type="ECO:0000256" key="1">
    <source>
        <dbReference type="SAM" id="MobiDB-lite"/>
    </source>
</evidence>
<feature type="region of interest" description="Disordered" evidence="1">
    <location>
        <begin position="1"/>
        <end position="26"/>
    </location>
</feature>
<protein>
    <submittedName>
        <fullName evidence="2">Uncharacterized protein</fullName>
    </submittedName>
</protein>
<dbReference type="Proteomes" id="UP000596427">
    <property type="component" value="Plasmid unnamed3"/>
</dbReference>
<dbReference type="AlphaFoldDB" id="A0A974SL82"/>
<evidence type="ECO:0000313" key="3">
    <source>
        <dbReference type="Proteomes" id="UP000596427"/>
    </source>
</evidence>
<proteinExistence type="predicted"/>
<keyword evidence="2" id="KW-0614">Plasmid</keyword>
<evidence type="ECO:0000313" key="2">
    <source>
        <dbReference type="EMBL" id="QRG10241.1"/>
    </source>
</evidence>
<gene>
    <name evidence="2" type="ORF">EZH22_31200</name>
</gene>
<organism evidence="2 3">
    <name type="scientific">Xanthobacter dioxanivorans</name>
    <dbReference type="NCBI Taxonomy" id="2528964"/>
    <lineage>
        <taxon>Bacteria</taxon>
        <taxon>Pseudomonadati</taxon>
        <taxon>Pseudomonadota</taxon>
        <taxon>Alphaproteobacteria</taxon>
        <taxon>Hyphomicrobiales</taxon>
        <taxon>Xanthobacteraceae</taxon>
        <taxon>Xanthobacter</taxon>
    </lineage>
</organism>
<geneLocation type="plasmid" evidence="2 3">
    <name>unnamed3</name>
</geneLocation>
<accession>A0A974SL82</accession>
<sequence>MPSNNKESAPRREEGDGAKPRRNRTKTMEELMALPHPFTRGGKSIEVEYRDIVVLYAIISMIFECAGEIRATCPELQNGKVSDAQSGRLAAYILRELVPLSDSSHERMALLKTFQSSIKSQVETLMKIGAWAVKEGRDAGFD</sequence>
<dbReference type="EMBL" id="CP063365">
    <property type="protein sequence ID" value="QRG10241.1"/>
    <property type="molecule type" value="Genomic_DNA"/>
</dbReference>
<dbReference type="RefSeq" id="WP_203197116.1">
    <property type="nucleotide sequence ID" value="NZ_CP063365.1"/>
</dbReference>
<reference evidence="2 3" key="1">
    <citation type="submission" date="2020-10" db="EMBL/GenBank/DDBJ databases">
        <title>Degradation of 1,4-Dioxane by Xanthobacter sp. YN2, via a Novel Group-2 Soluble Di-Iron Monooxygenase.</title>
        <authorList>
            <person name="Ma F."/>
            <person name="Wang Y."/>
            <person name="Yang J."/>
            <person name="Guo H."/>
            <person name="Su D."/>
            <person name="Yu L."/>
        </authorList>
    </citation>
    <scope>NUCLEOTIDE SEQUENCE [LARGE SCALE GENOMIC DNA]</scope>
    <source>
        <strain evidence="2 3">YN2</strain>
        <plasmid evidence="2 3">unnamed3</plasmid>
    </source>
</reference>
<dbReference type="KEGG" id="xdi:EZH22_31200"/>
<keyword evidence="3" id="KW-1185">Reference proteome</keyword>